<feature type="region of interest" description="Disordered" evidence="1">
    <location>
        <begin position="1"/>
        <end position="27"/>
    </location>
</feature>
<feature type="compositionally biased region" description="Polar residues" evidence="1">
    <location>
        <begin position="171"/>
        <end position="180"/>
    </location>
</feature>
<dbReference type="InterPro" id="IPR044822">
    <property type="entry name" value="Myb_DNA-bind_4"/>
</dbReference>
<dbReference type="OrthoDB" id="5986899at2759"/>
<protein>
    <recommendedName>
        <fullName evidence="2">Myb/SANT-like DNA-binding domain-containing protein</fullName>
    </recommendedName>
</protein>
<reference evidence="3" key="1">
    <citation type="submission" date="2023-01" db="EMBL/GenBank/DDBJ databases">
        <title>Genome assembly of the deep-sea coral Lophelia pertusa.</title>
        <authorList>
            <person name="Herrera S."/>
            <person name="Cordes E."/>
        </authorList>
    </citation>
    <scope>NUCLEOTIDE SEQUENCE</scope>
    <source>
        <strain evidence="3">USNM1676648</strain>
        <tissue evidence="3">Polyp</tissue>
    </source>
</reference>
<dbReference type="Pfam" id="PF13837">
    <property type="entry name" value="Myb_DNA-bind_4"/>
    <property type="match status" value="1"/>
</dbReference>
<feature type="compositionally biased region" description="Polar residues" evidence="1">
    <location>
        <begin position="93"/>
        <end position="157"/>
    </location>
</feature>
<comment type="caution">
    <text evidence="3">The sequence shown here is derived from an EMBL/GenBank/DDBJ whole genome shotgun (WGS) entry which is preliminary data.</text>
</comment>
<sequence>MNNYSFDPRRVPSSNDPRASHTRSPFVIPQVSGYGDNFADAARGQYIFPAWQNQLRLPQNEFSRPYSPTIEAMTQYQSSSGASPANSPTIEAMTQYQSSSGASPANSPTIDAMTQYQSSSGASPANSPTIDAMTQYQSSSGASPANSPTIEAMTQYQSSSGAIEESSSKENNASTKGRSRNWSDAEIRFLIAIWKEHHPISKRNNSSVWESIAKELNRLLREQELTSIRKKLRPL</sequence>
<dbReference type="AlphaFoldDB" id="A0A9X0D841"/>
<evidence type="ECO:0000313" key="3">
    <source>
        <dbReference type="EMBL" id="KAJ7389128.1"/>
    </source>
</evidence>
<evidence type="ECO:0000259" key="2">
    <source>
        <dbReference type="Pfam" id="PF13837"/>
    </source>
</evidence>
<accession>A0A9X0D841</accession>
<evidence type="ECO:0000313" key="4">
    <source>
        <dbReference type="Proteomes" id="UP001163046"/>
    </source>
</evidence>
<proteinExistence type="predicted"/>
<dbReference type="EMBL" id="MU825440">
    <property type="protein sequence ID" value="KAJ7389128.1"/>
    <property type="molecule type" value="Genomic_DNA"/>
</dbReference>
<gene>
    <name evidence="3" type="ORF">OS493_033452</name>
</gene>
<dbReference type="Proteomes" id="UP001163046">
    <property type="component" value="Unassembled WGS sequence"/>
</dbReference>
<feature type="region of interest" description="Disordered" evidence="1">
    <location>
        <begin position="93"/>
        <end position="180"/>
    </location>
</feature>
<keyword evidence="4" id="KW-1185">Reference proteome</keyword>
<feature type="domain" description="Myb/SANT-like DNA-binding" evidence="2">
    <location>
        <begin position="180"/>
        <end position="233"/>
    </location>
</feature>
<organism evidence="3 4">
    <name type="scientific">Desmophyllum pertusum</name>
    <dbReference type="NCBI Taxonomy" id="174260"/>
    <lineage>
        <taxon>Eukaryota</taxon>
        <taxon>Metazoa</taxon>
        <taxon>Cnidaria</taxon>
        <taxon>Anthozoa</taxon>
        <taxon>Hexacorallia</taxon>
        <taxon>Scleractinia</taxon>
        <taxon>Caryophylliina</taxon>
        <taxon>Caryophylliidae</taxon>
        <taxon>Desmophyllum</taxon>
    </lineage>
</organism>
<evidence type="ECO:0000256" key="1">
    <source>
        <dbReference type="SAM" id="MobiDB-lite"/>
    </source>
</evidence>
<name>A0A9X0D841_9CNID</name>